<evidence type="ECO:0008006" key="3">
    <source>
        <dbReference type="Google" id="ProtNLM"/>
    </source>
</evidence>
<keyword evidence="2" id="KW-1185">Reference proteome</keyword>
<accession>A0A4Y3KM98</accession>
<comment type="caution">
    <text evidence="1">The sequence shown here is derived from an EMBL/GenBank/DDBJ whole genome shotgun (WGS) entry which is preliminary data.</text>
</comment>
<gene>
    <name evidence="1" type="ORF">CGE01nite_27900</name>
</gene>
<organism evidence="1 2">
    <name type="scientific">Cellulomonas gelida</name>
    <dbReference type="NCBI Taxonomy" id="1712"/>
    <lineage>
        <taxon>Bacteria</taxon>
        <taxon>Bacillati</taxon>
        <taxon>Actinomycetota</taxon>
        <taxon>Actinomycetes</taxon>
        <taxon>Micrococcales</taxon>
        <taxon>Cellulomonadaceae</taxon>
        <taxon>Cellulomonas</taxon>
    </lineage>
</organism>
<sequence>MADEFSVDTAALRSDVSVWRGWQDRLGDMAAAVPTVGTDLDPLAFSLLPGADQVRAAYASIAAGLADQVATGAGVLDGIATTLTTVAGLYEDVESDVVQSFRR</sequence>
<reference evidence="1 2" key="1">
    <citation type="submission" date="2019-06" db="EMBL/GenBank/DDBJ databases">
        <title>Whole genome shotgun sequence of Cellulomonas gelida NBRC 3748.</title>
        <authorList>
            <person name="Hosoyama A."/>
            <person name="Uohara A."/>
            <person name="Ohji S."/>
            <person name="Ichikawa N."/>
        </authorList>
    </citation>
    <scope>NUCLEOTIDE SEQUENCE [LARGE SCALE GENOMIC DNA]</scope>
    <source>
        <strain evidence="1 2">NBRC 3748</strain>
    </source>
</reference>
<dbReference type="OrthoDB" id="4829651at2"/>
<dbReference type="Proteomes" id="UP000320461">
    <property type="component" value="Unassembled WGS sequence"/>
</dbReference>
<dbReference type="RefSeq" id="WP_141371440.1">
    <property type="nucleotide sequence ID" value="NZ_BJLQ01000038.1"/>
</dbReference>
<evidence type="ECO:0000313" key="1">
    <source>
        <dbReference type="EMBL" id="GEA85539.1"/>
    </source>
</evidence>
<protein>
    <recommendedName>
        <fullName evidence="3">ESX-1 secretion-associated protein</fullName>
    </recommendedName>
</protein>
<name>A0A4Y3KM98_9CELL</name>
<dbReference type="AlphaFoldDB" id="A0A4Y3KM98"/>
<evidence type="ECO:0000313" key="2">
    <source>
        <dbReference type="Proteomes" id="UP000320461"/>
    </source>
</evidence>
<dbReference type="EMBL" id="BJLQ01000038">
    <property type="protein sequence ID" value="GEA85539.1"/>
    <property type="molecule type" value="Genomic_DNA"/>
</dbReference>
<proteinExistence type="predicted"/>